<gene>
    <name evidence="1" type="primary">yqiI</name>
    <name evidence="1" type="ordered locus">ECIAI39_3544</name>
</gene>
<dbReference type="HOGENOM" id="CLU_064082_2_0_6"/>
<evidence type="ECO:0000313" key="2">
    <source>
        <dbReference type="Proteomes" id="UP000000749"/>
    </source>
</evidence>
<protein>
    <recommendedName>
        <fullName evidence="3">Fimbrial protein</fullName>
    </recommendedName>
</protein>
<dbReference type="KEGG" id="ect:ECIAI39_3544"/>
<dbReference type="PATRIC" id="fig|585057.6.peg.3672"/>
<name>A0A0H3MUL9_ECO7I</name>
<dbReference type="STRING" id="585057.ECIAI39_3544"/>
<dbReference type="EMBL" id="CU928164">
    <property type="protein sequence ID" value="CAR19660.1"/>
    <property type="molecule type" value="Genomic_DNA"/>
</dbReference>
<dbReference type="Gene3D" id="2.60.40.1090">
    <property type="entry name" value="Fimbrial-type adhesion domain"/>
    <property type="match status" value="1"/>
</dbReference>
<dbReference type="GO" id="GO:0009289">
    <property type="term" value="C:pilus"/>
    <property type="evidence" value="ECO:0007669"/>
    <property type="project" value="InterPro"/>
</dbReference>
<sequence>MRYLLIVVTFIMSFSVLPVWTMDCYAEHEGGNTVVIGYVPRIAIPSNGKKGDKIWQSNEYTMNVFCNNALPAPSPGEEYPSAWANIMMQLAEGQEFYNQNSYTFGVTYNGNDYDSTTTNVISAPQCIDVKGAGVYSNSYKNPAVCSGGPEPQLSVNFPVRVQLYIKLAKNANKVNKKLVLPDEYIALEFKGMKSAGSLDVDKNLTFRIRGLNNIHVLDCFVNVALEPADGVVDFGKINSRTIKNTSVSETFSVVMTKDPGAACTEQFNILGSFFTTDILSDYSHLDMGNGLLLKIFHSDGTATEFNRFSQFASFSSSSAPSVTAPFRAELSANPAETVVEGPFSKDVILKITYN</sequence>
<reference evidence="2" key="1">
    <citation type="journal article" date="2009" name="PLoS Genet.">
        <title>Organised genome dynamics in the Escherichia coli species results in highly diverse adaptive paths.</title>
        <authorList>
            <person name="Touchon M."/>
            <person name="Hoede C."/>
            <person name="Tenaillon O."/>
            <person name="Barbe V."/>
            <person name="Baeriswyl S."/>
            <person name="Bidet P."/>
            <person name="Bingen E."/>
            <person name="Bonacorsi S."/>
            <person name="Bouchier C."/>
            <person name="Bouvet O."/>
            <person name="Calteau A."/>
            <person name="Chiapello H."/>
            <person name="Clermont O."/>
            <person name="Cruveiller S."/>
            <person name="Danchin A."/>
            <person name="Diard M."/>
            <person name="Dossat C."/>
            <person name="Karoui M.E."/>
            <person name="Frapy E."/>
            <person name="Garry L."/>
            <person name="Ghigo J.M."/>
            <person name="Gilles A.M."/>
            <person name="Johnson J."/>
            <person name="Le Bouguenec C."/>
            <person name="Lescat M."/>
            <person name="Mangenot S."/>
            <person name="Martinez-Jehanne V."/>
            <person name="Matic I."/>
            <person name="Nassif X."/>
            <person name="Oztas S."/>
            <person name="Petit M.A."/>
            <person name="Pichon C."/>
            <person name="Rouy Z."/>
            <person name="Ruf C.S."/>
            <person name="Schneider D."/>
            <person name="Tourret J."/>
            <person name="Vacherie B."/>
            <person name="Vallenet D."/>
            <person name="Medigue C."/>
            <person name="Rocha E.P.C."/>
            <person name="Denamur E."/>
        </authorList>
    </citation>
    <scope>NUCLEOTIDE SEQUENCE [LARGE SCALE GENOMIC DNA]</scope>
    <source>
        <strain evidence="2">IAI39 / ExPEC</strain>
    </source>
</reference>
<dbReference type="Proteomes" id="UP000000749">
    <property type="component" value="Chromosome"/>
</dbReference>
<dbReference type="AlphaFoldDB" id="A0A0H3MUL9"/>
<dbReference type="RefSeq" id="WP_001269808.1">
    <property type="nucleotide sequence ID" value="NC_011750.1"/>
</dbReference>
<organism evidence="1 2">
    <name type="scientific">Escherichia coli O7:K1 (strain IAI39 / ExPEC)</name>
    <dbReference type="NCBI Taxonomy" id="585057"/>
    <lineage>
        <taxon>Bacteria</taxon>
        <taxon>Pseudomonadati</taxon>
        <taxon>Pseudomonadota</taxon>
        <taxon>Gammaproteobacteria</taxon>
        <taxon>Enterobacterales</taxon>
        <taxon>Enterobacteriaceae</taxon>
        <taxon>Escherichia</taxon>
    </lineage>
</organism>
<dbReference type="GO" id="GO:0007155">
    <property type="term" value="P:cell adhesion"/>
    <property type="evidence" value="ECO:0007669"/>
    <property type="project" value="InterPro"/>
</dbReference>
<dbReference type="InterPro" id="IPR036937">
    <property type="entry name" value="Adhesion_dom_fimbrial_sf"/>
</dbReference>
<evidence type="ECO:0008006" key="3">
    <source>
        <dbReference type="Google" id="ProtNLM"/>
    </source>
</evidence>
<proteinExistence type="predicted"/>
<dbReference type="InterPro" id="IPR008966">
    <property type="entry name" value="Adhesion_dom_sf"/>
</dbReference>
<accession>A0A0H3MUL9</accession>
<dbReference type="SUPFAM" id="SSF49401">
    <property type="entry name" value="Bacterial adhesins"/>
    <property type="match status" value="1"/>
</dbReference>
<evidence type="ECO:0000313" key="1">
    <source>
        <dbReference type="EMBL" id="CAR19660.1"/>
    </source>
</evidence>